<feature type="transmembrane region" description="Helical" evidence="2">
    <location>
        <begin position="238"/>
        <end position="257"/>
    </location>
</feature>
<dbReference type="AlphaFoldDB" id="A0A4R6VHF2"/>
<name>A0A4R6VHF2_9PSEU</name>
<dbReference type="InterPro" id="IPR002656">
    <property type="entry name" value="Acyl_transf_3_dom"/>
</dbReference>
<comment type="caution">
    <text evidence="5">The sequence shown here is derived from an EMBL/GenBank/DDBJ whole genome shotgun (WGS) entry which is preliminary data.</text>
</comment>
<dbReference type="PANTHER" id="PTHR23028">
    <property type="entry name" value="ACETYLTRANSFERASE"/>
    <property type="match status" value="1"/>
</dbReference>
<feature type="transmembrane region" description="Helical" evidence="2">
    <location>
        <begin position="206"/>
        <end position="226"/>
    </location>
</feature>
<proteinExistence type="predicted"/>
<feature type="region of interest" description="Disordered" evidence="1">
    <location>
        <begin position="1"/>
        <end position="48"/>
    </location>
</feature>
<dbReference type="InterPro" id="IPR050879">
    <property type="entry name" value="Acyltransferase_3"/>
</dbReference>
<dbReference type="GO" id="GO:0016747">
    <property type="term" value="F:acyltransferase activity, transferring groups other than amino-acyl groups"/>
    <property type="evidence" value="ECO:0007669"/>
    <property type="project" value="InterPro"/>
</dbReference>
<evidence type="ECO:0000259" key="4">
    <source>
        <dbReference type="Pfam" id="PF19040"/>
    </source>
</evidence>
<accession>A0A4R6VHF2</accession>
<feature type="transmembrane region" description="Helical" evidence="2">
    <location>
        <begin position="293"/>
        <end position="311"/>
    </location>
</feature>
<evidence type="ECO:0000313" key="5">
    <source>
        <dbReference type="EMBL" id="TDQ60744.1"/>
    </source>
</evidence>
<protein>
    <submittedName>
        <fullName evidence="5">Peptidoglycan/LPS O-acetylase OafA/YrhL</fullName>
    </submittedName>
</protein>
<evidence type="ECO:0000256" key="1">
    <source>
        <dbReference type="SAM" id="MobiDB-lite"/>
    </source>
</evidence>
<feature type="domain" description="Acyltransferase 3" evidence="3">
    <location>
        <begin position="51"/>
        <end position="375"/>
    </location>
</feature>
<feature type="transmembrane region" description="Helical" evidence="2">
    <location>
        <begin position="331"/>
        <end position="354"/>
    </location>
</feature>
<dbReference type="GO" id="GO:0009103">
    <property type="term" value="P:lipopolysaccharide biosynthetic process"/>
    <property type="evidence" value="ECO:0007669"/>
    <property type="project" value="TreeGrafter"/>
</dbReference>
<dbReference type="Proteomes" id="UP000295705">
    <property type="component" value="Unassembled WGS sequence"/>
</dbReference>
<evidence type="ECO:0000259" key="3">
    <source>
        <dbReference type="Pfam" id="PF01757"/>
    </source>
</evidence>
<feature type="domain" description="SGNH" evidence="4">
    <location>
        <begin position="482"/>
        <end position="693"/>
    </location>
</feature>
<dbReference type="GO" id="GO:0016020">
    <property type="term" value="C:membrane"/>
    <property type="evidence" value="ECO:0007669"/>
    <property type="project" value="TreeGrafter"/>
</dbReference>
<dbReference type="OrthoDB" id="3404679at2"/>
<feature type="compositionally biased region" description="Basic and acidic residues" evidence="1">
    <location>
        <begin position="1"/>
        <end position="10"/>
    </location>
</feature>
<organism evidence="5 6">
    <name type="scientific">Actinomycetospora succinea</name>
    <dbReference type="NCBI Taxonomy" id="663603"/>
    <lineage>
        <taxon>Bacteria</taxon>
        <taxon>Bacillati</taxon>
        <taxon>Actinomycetota</taxon>
        <taxon>Actinomycetes</taxon>
        <taxon>Pseudonocardiales</taxon>
        <taxon>Pseudonocardiaceae</taxon>
        <taxon>Actinomycetospora</taxon>
    </lineage>
</organism>
<sequence length="703" mass="74320">MTSTADDRVRPGSQDHAPAPDRPTAGSPAAPGSPGQGQGRQPSDGSRFRPEIEGLRAVASLLVVVYHVWIGRVSGGVDVFFALTGFLAAGQLLRAAERGGIDLFGQWGRTLRRLVPPAAVVLVGTVVASVLFLPESRWPQTVQEVVTSAFFVENWQLAADSVDYYASHNTASVVQHFWSLSIQGQFALLFPVVIIVATLAARRAGIAARPAVATLLVAATAISLAWSVTTTATDQTFAYFDSLTRVWEFTLGGLLALGMSRLRLPVWAGIAAGWAGLAGLAACGMVLDVEGGFPGYLALWPVLCAAAVIVAGDTDHRFGTGRFLSSRPMQYLGSISFPLYLWHWPVLTLALVTFHREEPGPILGAAVIATSLLLAAGTRHLVEDPLLRSRRRRPGTLRDHRAAVLALVPVLVLALAWHAVTDARAEPSGLVGDPDHPGAAALAPGFVDRGARDAEAIPPAVSAYEDWVEYQSDCAGVPDRPALELCTYVPAPDPAARTIVVVGDSHMGQFLPAVAPIARERGWRVQTLIRPGCPLSTTSESNIGEAPCITWNEQTLDALGEMRPALVVAQATHNVRAGGTEATPPGMVEAWGRLAADGVPVLGIRDNPRFDSAPPSCVDTYGRGAPECDVPRAGLYPRASSLPAGTPSTVSFLDLSDSICLPTTCPPEIGRVMVYLDDNHLTGTFTASLAPVVGKRLAALLGR</sequence>
<feature type="transmembrane region" description="Helical" evidence="2">
    <location>
        <begin position="177"/>
        <end position="199"/>
    </location>
</feature>
<keyword evidence="2" id="KW-0472">Membrane</keyword>
<feature type="transmembrane region" description="Helical" evidence="2">
    <location>
        <begin position="76"/>
        <end position="93"/>
    </location>
</feature>
<dbReference type="RefSeq" id="WP_133826584.1">
    <property type="nucleotide sequence ID" value="NZ_BAABHR010000025.1"/>
</dbReference>
<feature type="transmembrane region" description="Helical" evidence="2">
    <location>
        <begin position="402"/>
        <end position="420"/>
    </location>
</feature>
<evidence type="ECO:0000256" key="2">
    <source>
        <dbReference type="SAM" id="Phobius"/>
    </source>
</evidence>
<evidence type="ECO:0000313" key="6">
    <source>
        <dbReference type="Proteomes" id="UP000295705"/>
    </source>
</evidence>
<reference evidence="5 6" key="1">
    <citation type="submission" date="2019-03" db="EMBL/GenBank/DDBJ databases">
        <title>Genomic Encyclopedia of Type Strains, Phase IV (KMG-IV): sequencing the most valuable type-strain genomes for metagenomic binning, comparative biology and taxonomic classification.</title>
        <authorList>
            <person name="Goeker M."/>
        </authorList>
    </citation>
    <scope>NUCLEOTIDE SEQUENCE [LARGE SCALE GENOMIC DNA]</scope>
    <source>
        <strain evidence="5 6">DSM 45775</strain>
    </source>
</reference>
<dbReference type="PANTHER" id="PTHR23028:SF53">
    <property type="entry name" value="ACYL_TRANSF_3 DOMAIN-CONTAINING PROTEIN"/>
    <property type="match status" value="1"/>
</dbReference>
<dbReference type="EMBL" id="SNYO01000003">
    <property type="protein sequence ID" value="TDQ60744.1"/>
    <property type="molecule type" value="Genomic_DNA"/>
</dbReference>
<keyword evidence="2" id="KW-0812">Transmembrane</keyword>
<dbReference type="Pfam" id="PF01757">
    <property type="entry name" value="Acyl_transf_3"/>
    <property type="match status" value="1"/>
</dbReference>
<feature type="transmembrane region" description="Helical" evidence="2">
    <location>
        <begin position="360"/>
        <end position="382"/>
    </location>
</feature>
<keyword evidence="6" id="KW-1185">Reference proteome</keyword>
<feature type="transmembrane region" description="Helical" evidence="2">
    <location>
        <begin position="114"/>
        <end position="133"/>
    </location>
</feature>
<dbReference type="Pfam" id="PF19040">
    <property type="entry name" value="SGNH"/>
    <property type="match status" value="1"/>
</dbReference>
<feature type="compositionally biased region" description="Low complexity" evidence="1">
    <location>
        <begin position="22"/>
        <end position="45"/>
    </location>
</feature>
<feature type="transmembrane region" description="Helical" evidence="2">
    <location>
        <begin position="264"/>
        <end position="287"/>
    </location>
</feature>
<gene>
    <name evidence="5" type="ORF">EV188_103246</name>
</gene>
<dbReference type="InterPro" id="IPR043968">
    <property type="entry name" value="SGNH"/>
</dbReference>
<keyword evidence="2" id="KW-1133">Transmembrane helix</keyword>